<dbReference type="PANTHER" id="PTHR16062">
    <property type="entry name" value="SWI/SNF-RELATED"/>
    <property type="match status" value="1"/>
</dbReference>
<evidence type="ECO:0000256" key="9">
    <source>
        <dbReference type="SAM" id="MobiDB-lite"/>
    </source>
</evidence>
<evidence type="ECO:0000256" key="7">
    <source>
        <dbReference type="ARBA" id="ARBA00023242"/>
    </source>
</evidence>
<dbReference type="PROSITE" id="PS50014">
    <property type="entry name" value="BROMODOMAIN_2"/>
    <property type="match status" value="1"/>
</dbReference>
<feature type="compositionally biased region" description="Polar residues" evidence="9">
    <location>
        <begin position="368"/>
        <end position="377"/>
    </location>
</feature>
<feature type="region of interest" description="Disordered" evidence="9">
    <location>
        <begin position="1"/>
        <end position="43"/>
    </location>
</feature>
<keyword evidence="4" id="KW-0805">Transcription regulation</keyword>
<evidence type="ECO:0000256" key="2">
    <source>
        <dbReference type="ARBA" id="ARBA00022737"/>
    </source>
</evidence>
<protein>
    <recommendedName>
        <fullName evidence="10">Bromo domain-containing protein</fullName>
    </recommendedName>
</protein>
<evidence type="ECO:0000313" key="12">
    <source>
        <dbReference type="Proteomes" id="UP001578633"/>
    </source>
</evidence>
<feature type="compositionally biased region" description="Low complexity" evidence="9">
    <location>
        <begin position="350"/>
        <end position="366"/>
    </location>
</feature>
<evidence type="ECO:0000313" key="11">
    <source>
        <dbReference type="EMBL" id="KAL1795085.1"/>
    </source>
</evidence>
<feature type="region of interest" description="Disordered" evidence="9">
    <location>
        <begin position="463"/>
        <end position="503"/>
    </location>
</feature>
<dbReference type="InterPro" id="IPR001487">
    <property type="entry name" value="Bromodomain"/>
</dbReference>
<dbReference type="SUPFAM" id="SSF47370">
    <property type="entry name" value="Bromodomain"/>
    <property type="match status" value="2"/>
</dbReference>
<proteinExistence type="predicted"/>
<dbReference type="Gene3D" id="1.20.920.10">
    <property type="entry name" value="Bromodomain-like"/>
    <property type="match status" value="2"/>
</dbReference>
<evidence type="ECO:0000256" key="5">
    <source>
        <dbReference type="ARBA" id="ARBA00023117"/>
    </source>
</evidence>
<feature type="compositionally biased region" description="Polar residues" evidence="9">
    <location>
        <begin position="28"/>
        <end position="43"/>
    </location>
</feature>
<dbReference type="Proteomes" id="UP001578633">
    <property type="component" value="Chromosome 6"/>
</dbReference>
<comment type="subcellular location">
    <subcellularLocation>
        <location evidence="1">Nucleus</location>
    </subcellularLocation>
</comment>
<gene>
    <name evidence="11" type="ORF">ACET3X_006901</name>
</gene>
<feature type="region of interest" description="Disordered" evidence="9">
    <location>
        <begin position="138"/>
        <end position="213"/>
    </location>
</feature>
<dbReference type="InterPro" id="IPR037382">
    <property type="entry name" value="Rsc/polybromo"/>
</dbReference>
<dbReference type="RefSeq" id="XP_069305669.1">
    <property type="nucleotide sequence ID" value="XM_069453082.1"/>
</dbReference>
<feature type="compositionally biased region" description="Low complexity" evidence="9">
    <location>
        <begin position="405"/>
        <end position="418"/>
    </location>
</feature>
<evidence type="ECO:0000259" key="10">
    <source>
        <dbReference type="PROSITE" id="PS50014"/>
    </source>
</evidence>
<dbReference type="GeneID" id="96087223"/>
<dbReference type="PRINTS" id="PR00503">
    <property type="entry name" value="BROMODOMAIN"/>
</dbReference>
<dbReference type="CDD" id="cd04369">
    <property type="entry name" value="Bromodomain"/>
    <property type="match status" value="2"/>
</dbReference>
<evidence type="ECO:0000256" key="1">
    <source>
        <dbReference type="ARBA" id="ARBA00004123"/>
    </source>
</evidence>
<feature type="region of interest" description="Disordered" evidence="9">
    <location>
        <begin position="399"/>
        <end position="427"/>
    </location>
</feature>
<dbReference type="PANTHER" id="PTHR16062:SF19">
    <property type="entry name" value="PROTEIN POLYBROMO-1"/>
    <property type="match status" value="1"/>
</dbReference>
<keyword evidence="3" id="KW-0156">Chromatin regulator</keyword>
<dbReference type="SMART" id="SM00297">
    <property type="entry name" value="BROMO"/>
    <property type="match status" value="2"/>
</dbReference>
<feature type="domain" description="Bromo" evidence="10">
    <location>
        <begin position="236"/>
        <end position="315"/>
    </location>
</feature>
<reference evidence="11 12" key="1">
    <citation type="submission" date="2024-09" db="EMBL/GenBank/DDBJ databases">
        <title>T2T genomes of carrot and Alternaria dauci and their utility for understanding host-pathogen interaction during carrot leaf blight disease.</title>
        <authorList>
            <person name="Liu W."/>
            <person name="Xu S."/>
            <person name="Ou C."/>
            <person name="Liu X."/>
            <person name="Zhuang F."/>
            <person name="Deng X.W."/>
        </authorList>
    </citation>
    <scope>NUCLEOTIDE SEQUENCE [LARGE SCALE GENOMIC DNA]</scope>
    <source>
        <strain evidence="11 12">A2016</strain>
    </source>
</reference>
<dbReference type="InterPro" id="IPR054551">
    <property type="entry name" value="RSC4_Ig-like"/>
</dbReference>
<organism evidence="11 12">
    <name type="scientific">Alternaria dauci</name>
    <dbReference type="NCBI Taxonomy" id="48095"/>
    <lineage>
        <taxon>Eukaryota</taxon>
        <taxon>Fungi</taxon>
        <taxon>Dikarya</taxon>
        <taxon>Ascomycota</taxon>
        <taxon>Pezizomycotina</taxon>
        <taxon>Dothideomycetes</taxon>
        <taxon>Pleosporomycetidae</taxon>
        <taxon>Pleosporales</taxon>
        <taxon>Pleosporineae</taxon>
        <taxon>Pleosporaceae</taxon>
        <taxon>Alternaria</taxon>
        <taxon>Alternaria sect. Porri</taxon>
    </lineage>
</organism>
<comment type="caution">
    <text evidence="11">The sequence shown here is derived from an EMBL/GenBank/DDBJ whole genome shotgun (WGS) entry which is preliminary data.</text>
</comment>
<sequence>MESAAKRKAASNAAGDHDGRPAKRQKGTAETPSKSETIESTTTAGLKFLDSLKQAKDKTGRPIAVHFLTLPDKNKLNNGQYASLAQVESDCKRLVNNAKAYNDKNSVIYQDAERLRKTASNWMVKHNPAYRDGNYVATATPIPGEDNSTPSRPPPRVTATPRTAHTPATPATIETVERPRRAAAIAASATPAPSKLRQSASAALEDDDDNSADYAGKTFQQAQEQIVREIIDYEDQGLQIFLPFQNLPSRSLKDYYQLIKDPMSLAAIQKKVRGVIGREAPTGHTLFKSWDAFEDAFSLIWKNARIYNEDGSDIYNLSLELEEIFNKKLNEAKSKVSEPTQPKLKLNMSSAAAPKQQLKLKLKPSPGSERNTPSARDSATPGVIVDNDALLRQQRHVLDSMGNQSSTPSKAATPTAPANPFTGPKGGFSAIAPLSAAQGKTVGSPPAVNGVKQDVQSPALSAIRPASTAPDSQAARLSVPAQTPHPNMAPPQHMSRPASGSPHPNGVGLQNGNHVAAYQAPTYYAPPPVARVDSFRKVPLKSIDEALIPKITLNTHPALNPSKPWCVNIPANKQKTMYSATMVVAPANSYIQVIPKVPIALTSRMYRLFVTVNGNKTLEANRVPVTAGINGTSPGPGFEGGKKKGEPLFEAKLVAGVNRIEVEIVAEKDRKGQSESGGAKKEDVEIEKCTIFLHLPRN</sequence>
<keyword evidence="6" id="KW-0804">Transcription</keyword>
<dbReference type="Pfam" id="PF00439">
    <property type="entry name" value="Bromodomain"/>
    <property type="match status" value="2"/>
</dbReference>
<dbReference type="Pfam" id="PF22994">
    <property type="entry name" value="RSC4_Ig_like"/>
    <property type="match status" value="1"/>
</dbReference>
<feature type="region of interest" description="Disordered" evidence="9">
    <location>
        <begin position="333"/>
        <end position="383"/>
    </location>
</feature>
<evidence type="ECO:0000256" key="8">
    <source>
        <dbReference type="PROSITE-ProRule" id="PRU00035"/>
    </source>
</evidence>
<evidence type="ECO:0000256" key="3">
    <source>
        <dbReference type="ARBA" id="ARBA00022853"/>
    </source>
</evidence>
<dbReference type="InterPro" id="IPR036427">
    <property type="entry name" value="Bromodomain-like_sf"/>
</dbReference>
<name>A0ABR3UFF6_9PLEO</name>
<evidence type="ECO:0000256" key="6">
    <source>
        <dbReference type="ARBA" id="ARBA00023163"/>
    </source>
</evidence>
<feature type="compositionally biased region" description="Low complexity" evidence="9">
    <location>
        <begin position="182"/>
        <end position="193"/>
    </location>
</feature>
<keyword evidence="2" id="KW-0677">Repeat</keyword>
<dbReference type="EMBL" id="JBHGVX010000006">
    <property type="protein sequence ID" value="KAL1795085.1"/>
    <property type="molecule type" value="Genomic_DNA"/>
</dbReference>
<keyword evidence="5 8" id="KW-0103">Bromodomain</keyword>
<keyword evidence="7" id="KW-0539">Nucleus</keyword>
<evidence type="ECO:0000256" key="4">
    <source>
        <dbReference type="ARBA" id="ARBA00023015"/>
    </source>
</evidence>
<keyword evidence="12" id="KW-1185">Reference proteome</keyword>
<feature type="compositionally biased region" description="Low complexity" evidence="9">
    <location>
        <begin position="157"/>
        <end position="172"/>
    </location>
</feature>
<accession>A0ABR3UFF6</accession>